<reference evidence="3" key="1">
    <citation type="submission" date="2022-02" db="EMBL/GenBank/DDBJ databases">
        <title>Atlantic sturgeon de novo genome assembly.</title>
        <authorList>
            <person name="Stock M."/>
            <person name="Klopp C."/>
            <person name="Guiguen Y."/>
            <person name="Cabau C."/>
            <person name="Parinello H."/>
            <person name="Santidrian Yebra-Pimentel E."/>
            <person name="Kuhl H."/>
            <person name="Dirks R.P."/>
            <person name="Guessner J."/>
            <person name="Wuertz S."/>
            <person name="Du K."/>
            <person name="Schartl M."/>
        </authorList>
    </citation>
    <scope>NUCLEOTIDE SEQUENCE</scope>
    <source>
        <strain evidence="3">STURGEONOMICS-FGT-2020</strain>
        <tissue evidence="3">Whole blood</tissue>
    </source>
</reference>
<feature type="domain" description="TERF1-interacting nuclear factor 2 N-terminal" evidence="2">
    <location>
        <begin position="65"/>
        <end position="213"/>
    </location>
</feature>
<organism evidence="3 4">
    <name type="scientific">Acipenser oxyrinchus oxyrinchus</name>
    <dbReference type="NCBI Taxonomy" id="40147"/>
    <lineage>
        <taxon>Eukaryota</taxon>
        <taxon>Metazoa</taxon>
        <taxon>Chordata</taxon>
        <taxon>Craniata</taxon>
        <taxon>Vertebrata</taxon>
        <taxon>Euteleostomi</taxon>
        <taxon>Actinopterygii</taxon>
        <taxon>Chondrostei</taxon>
        <taxon>Acipenseriformes</taxon>
        <taxon>Acipenseridae</taxon>
        <taxon>Acipenser</taxon>
    </lineage>
</organism>
<keyword evidence="4" id="KW-1185">Reference proteome</keyword>
<dbReference type="EMBL" id="JAGXEW010000015">
    <property type="protein sequence ID" value="KAK1163457.1"/>
    <property type="molecule type" value="Genomic_DNA"/>
</dbReference>
<dbReference type="GO" id="GO:1904356">
    <property type="term" value="P:regulation of telomere maintenance via telomere lengthening"/>
    <property type="evidence" value="ECO:0007669"/>
    <property type="project" value="TreeGrafter"/>
</dbReference>
<comment type="caution">
    <text evidence="3">The sequence shown here is derived from an EMBL/GenBank/DDBJ whole genome shotgun (WGS) entry which is preliminary data.</text>
</comment>
<evidence type="ECO:0000313" key="4">
    <source>
        <dbReference type="Proteomes" id="UP001230051"/>
    </source>
</evidence>
<dbReference type="InterPro" id="IPR039098">
    <property type="entry name" value="TINF2"/>
</dbReference>
<evidence type="ECO:0000313" key="3">
    <source>
        <dbReference type="EMBL" id="KAK1163457.1"/>
    </source>
</evidence>
<feature type="compositionally biased region" description="Polar residues" evidence="1">
    <location>
        <begin position="725"/>
        <end position="734"/>
    </location>
</feature>
<proteinExistence type="predicted"/>
<dbReference type="GO" id="GO:0042162">
    <property type="term" value="F:telomeric DNA binding"/>
    <property type="evidence" value="ECO:0007669"/>
    <property type="project" value="TreeGrafter"/>
</dbReference>
<evidence type="ECO:0000256" key="1">
    <source>
        <dbReference type="SAM" id="MobiDB-lite"/>
    </source>
</evidence>
<dbReference type="PANTHER" id="PTHR15512:SF0">
    <property type="entry name" value="TERF1-INTERACTING NUCLEAR FACTOR 2"/>
    <property type="match status" value="1"/>
</dbReference>
<dbReference type="GO" id="GO:0070187">
    <property type="term" value="C:shelterin complex"/>
    <property type="evidence" value="ECO:0007669"/>
    <property type="project" value="InterPro"/>
</dbReference>
<dbReference type="Pfam" id="PF14973">
    <property type="entry name" value="TINF2_N"/>
    <property type="match status" value="1"/>
</dbReference>
<dbReference type="Proteomes" id="UP001230051">
    <property type="component" value="Unassembled WGS sequence"/>
</dbReference>
<accession>A0AAD8G590</accession>
<dbReference type="GO" id="GO:0016233">
    <property type="term" value="P:telomere capping"/>
    <property type="evidence" value="ECO:0007669"/>
    <property type="project" value="InterPro"/>
</dbReference>
<dbReference type="AlphaFoldDB" id="A0AAD8G590"/>
<feature type="region of interest" description="Disordered" evidence="1">
    <location>
        <begin position="488"/>
        <end position="516"/>
    </location>
</feature>
<feature type="region of interest" description="Disordered" evidence="1">
    <location>
        <begin position="725"/>
        <end position="747"/>
    </location>
</feature>
<dbReference type="InterPro" id="IPR029400">
    <property type="entry name" value="TINF2_N"/>
</dbReference>
<gene>
    <name evidence="3" type="ORF">AOXY_G16948</name>
</gene>
<name>A0AAD8G590_ACIOX</name>
<dbReference type="CDD" id="cd11657">
    <property type="entry name" value="TIN2_N"/>
    <property type="match status" value="1"/>
</dbReference>
<sequence>MSSLAQDVNMADLRRCVQVIPELRSWVLDYLYRHRLLDFVRGFTVFEDLLKSGILHLRILSTDMWSVMKSEDTEHFPRILEFLEWSYKQNPDLVCFRHYIKICTALKAKIIVNMLVKQHNLLNILKSLNEFFPENGPQYAQATRRDTKNLRLCFQQFRKLVLRMIWDEHFCKQYIEVDLENEYGERFTNALQKLFWEYLERLESVFPPPKIEQLLTGEINSDCTEEECILAELLQKQALRVPDTLQRLLQCIVEQDCSQELVPVSSHDNSEPNLIASSLEESLYQEGNCLEREGVREKHSKEQLNVGEDNSGLMETSDTNGTILRASSDLQMRGKEQAAVKQPHRHVSRRENNVCVDILQLPNNSKSSLVNGIMPHGTETVQVGTSLVYGKEIEQLNEDVEVGETLHETTTSVLEDVSYNDSGDQDEESMDVICLGDFDVTLPEDCSQGKTNTDASLANNSCRVEGPRVESDAYSTAPVFSALRMDSTSFEESEENMSPPDPFQSQKQSQLEKARDPVPVYHRSRNVLSEPNEYQLDTGHIPYQPGERCGHRNGTLTVSVGVVEQLQVNMNQGGDAEKFLTDYMLCSEESRESISSRYRQTDIQSVTSLPNQTSAKMISPLILGLTRKCQPSAEKQSESMVSTPTPNSVHCTNGVVSKQDKGVKLSMECQKLLSHSANLQPVVLLSRLVLDEDLNQSLAREPFDAYSWTSGAGCLSWAGSSTLGPDTVRNPTKAQSKEDSNDQESAENSFVSIYTSTSESCHTDLSDFEYIPYSSPKVSGTVQLHRDERGRFISLKKDHNNWLLSQRNKS</sequence>
<protein>
    <recommendedName>
        <fullName evidence="2">TERF1-interacting nuclear factor 2 N-terminal domain-containing protein</fullName>
    </recommendedName>
</protein>
<dbReference type="PANTHER" id="PTHR15512">
    <property type="entry name" value="TERF1-INTERACTING NUCLEAR FACTOR 2"/>
    <property type="match status" value="1"/>
</dbReference>
<evidence type="ECO:0000259" key="2">
    <source>
        <dbReference type="Pfam" id="PF14973"/>
    </source>
</evidence>